<accession>A0A1Y1RQD7</accession>
<gene>
    <name evidence="9" type="ORF">A7979_03255</name>
</gene>
<evidence type="ECO:0000256" key="5">
    <source>
        <dbReference type="PIRSR" id="PIRSR000103-1"/>
    </source>
</evidence>
<dbReference type="InterPro" id="IPR013328">
    <property type="entry name" value="6PGD_dom2"/>
</dbReference>
<dbReference type="AlphaFoldDB" id="A0A1Y1RQD7"/>
<proteinExistence type="inferred from homology"/>
<dbReference type="SUPFAM" id="SSF51735">
    <property type="entry name" value="NAD(P)-binding Rossmann-fold domains"/>
    <property type="match status" value="1"/>
</dbReference>
<dbReference type="PANTHER" id="PTHR22981">
    <property type="entry name" value="3-HYDROXYISOBUTYRATE DEHYDROGENASE-RELATED"/>
    <property type="match status" value="1"/>
</dbReference>
<evidence type="ECO:0000256" key="3">
    <source>
        <dbReference type="ARBA" id="ARBA00023002"/>
    </source>
</evidence>
<dbReference type="InterPro" id="IPR029154">
    <property type="entry name" value="HIBADH-like_NADP-bd"/>
</dbReference>
<dbReference type="Gene3D" id="3.40.50.720">
    <property type="entry name" value="NAD(P)-binding Rossmann-like Domain"/>
    <property type="match status" value="1"/>
</dbReference>
<dbReference type="Gene3D" id="1.10.1040.10">
    <property type="entry name" value="N-(1-d-carboxylethyl)-l-norvaline Dehydrogenase, domain 2"/>
    <property type="match status" value="1"/>
</dbReference>
<comment type="caution">
    <text evidence="9">The sequence shown here is derived from an EMBL/GenBank/DDBJ whole genome shotgun (WGS) entry which is preliminary data.</text>
</comment>
<evidence type="ECO:0000256" key="4">
    <source>
        <dbReference type="ARBA" id="ARBA00023027"/>
    </source>
</evidence>
<feature type="active site" evidence="5">
    <location>
        <position position="177"/>
    </location>
</feature>
<protein>
    <recommendedName>
        <fullName evidence="6">3-hydroxyisobutyrate dehydrogenase</fullName>
        <shortName evidence="6">HIBADH</shortName>
        <ecNumber evidence="6">1.1.1.31</ecNumber>
    </recommendedName>
</protein>
<dbReference type="EMBL" id="LXWF01000033">
    <property type="protein sequence ID" value="ORC17429.1"/>
    <property type="molecule type" value="Genomic_DNA"/>
</dbReference>
<feature type="domain" description="3-hydroxyisobutyrate dehydrogenase-like NAD-binding" evidence="8">
    <location>
        <begin position="172"/>
        <end position="297"/>
    </location>
</feature>
<name>A0A1Y1RQD7_9MICC</name>
<evidence type="ECO:0000313" key="10">
    <source>
        <dbReference type="Proteomes" id="UP000192359"/>
    </source>
</evidence>
<dbReference type="InterPro" id="IPR008927">
    <property type="entry name" value="6-PGluconate_DH-like_C_sf"/>
</dbReference>
<evidence type="ECO:0000313" key="9">
    <source>
        <dbReference type="EMBL" id="ORC17429.1"/>
    </source>
</evidence>
<reference evidence="9 10" key="1">
    <citation type="submission" date="2016-05" db="EMBL/GenBank/DDBJ databases">
        <title>Draft genome sequence of a porcine commensal Rothia nasimurium.</title>
        <authorList>
            <person name="Gaiser R.A."/>
            <person name="Van Baarlen P."/>
            <person name="Wells J.M."/>
        </authorList>
    </citation>
    <scope>NUCLEOTIDE SEQUENCE [LARGE SCALE GENOMIC DNA]</scope>
    <source>
        <strain evidence="9 10">PT-32</strain>
    </source>
</reference>
<dbReference type="InterPro" id="IPR015815">
    <property type="entry name" value="HIBADH-related"/>
</dbReference>
<dbReference type="GO" id="GO:0051287">
    <property type="term" value="F:NAD binding"/>
    <property type="evidence" value="ECO:0007669"/>
    <property type="project" value="InterPro"/>
</dbReference>
<dbReference type="UniPathway" id="UPA00362"/>
<keyword evidence="10" id="KW-1185">Reference proteome</keyword>
<dbReference type="EC" id="1.1.1.31" evidence="6"/>
<dbReference type="SUPFAM" id="SSF48179">
    <property type="entry name" value="6-phosphogluconate dehydrogenase C-terminal domain-like"/>
    <property type="match status" value="1"/>
</dbReference>
<evidence type="ECO:0000256" key="6">
    <source>
        <dbReference type="RuleBase" id="RU910714"/>
    </source>
</evidence>
<keyword evidence="2 6" id="KW-0101">Branched-chain amino acid catabolism</keyword>
<dbReference type="Proteomes" id="UP000192359">
    <property type="component" value="Unassembled WGS sequence"/>
</dbReference>
<feature type="domain" description="6-phosphogluconate dehydrogenase NADP-binding" evidence="7">
    <location>
        <begin position="6"/>
        <end position="168"/>
    </location>
</feature>
<comment type="similarity">
    <text evidence="1 6">Belongs to the HIBADH-related family.</text>
</comment>
<dbReference type="PANTHER" id="PTHR22981:SF7">
    <property type="entry name" value="3-HYDROXYISOBUTYRATE DEHYDROGENASE, MITOCHONDRIAL"/>
    <property type="match status" value="1"/>
</dbReference>
<dbReference type="Pfam" id="PF14833">
    <property type="entry name" value="NAD_binding_11"/>
    <property type="match status" value="1"/>
</dbReference>
<comment type="catalytic activity">
    <reaction evidence="6">
        <text>3-hydroxy-2-methylpropanoate + NAD(+) = 2-methyl-3-oxopropanoate + NADH + H(+)</text>
        <dbReference type="Rhea" id="RHEA:17681"/>
        <dbReference type="ChEBI" id="CHEBI:11805"/>
        <dbReference type="ChEBI" id="CHEBI:15378"/>
        <dbReference type="ChEBI" id="CHEBI:57540"/>
        <dbReference type="ChEBI" id="CHEBI:57700"/>
        <dbReference type="ChEBI" id="CHEBI:57945"/>
        <dbReference type="EC" id="1.1.1.31"/>
    </reaction>
</comment>
<keyword evidence="3 6" id="KW-0560">Oxidoreductase</keyword>
<evidence type="ECO:0000256" key="1">
    <source>
        <dbReference type="ARBA" id="ARBA00009080"/>
    </source>
</evidence>
<keyword evidence="4 6" id="KW-0520">NAD</keyword>
<dbReference type="Pfam" id="PF03446">
    <property type="entry name" value="NAD_binding_2"/>
    <property type="match status" value="1"/>
</dbReference>
<dbReference type="GO" id="GO:0006574">
    <property type="term" value="P:L-valine catabolic process"/>
    <property type="evidence" value="ECO:0007669"/>
    <property type="project" value="UniProtKB-UniPathway"/>
</dbReference>
<dbReference type="PROSITE" id="PS00895">
    <property type="entry name" value="3_HYDROXYISOBUT_DH"/>
    <property type="match status" value="1"/>
</dbReference>
<dbReference type="InterPro" id="IPR006115">
    <property type="entry name" value="6PGDH_NADP-bd"/>
</dbReference>
<dbReference type="PIRSF" id="PIRSF000103">
    <property type="entry name" value="HIBADH"/>
    <property type="match status" value="1"/>
</dbReference>
<organism evidence="9 10">
    <name type="scientific">Rothia nasimurium</name>
    <dbReference type="NCBI Taxonomy" id="85336"/>
    <lineage>
        <taxon>Bacteria</taxon>
        <taxon>Bacillati</taxon>
        <taxon>Actinomycetota</taxon>
        <taxon>Actinomycetes</taxon>
        <taxon>Micrococcales</taxon>
        <taxon>Micrococcaceae</taxon>
        <taxon>Rothia</taxon>
    </lineage>
</organism>
<evidence type="ECO:0000256" key="2">
    <source>
        <dbReference type="ARBA" id="ARBA00022456"/>
    </source>
</evidence>
<dbReference type="GO" id="GO:0050661">
    <property type="term" value="F:NADP binding"/>
    <property type="evidence" value="ECO:0007669"/>
    <property type="project" value="InterPro"/>
</dbReference>
<evidence type="ECO:0000259" key="8">
    <source>
        <dbReference type="Pfam" id="PF14833"/>
    </source>
</evidence>
<dbReference type="RefSeq" id="WP_083091916.1">
    <property type="nucleotide sequence ID" value="NZ_LXWF01000033.1"/>
</dbReference>
<dbReference type="InterPro" id="IPR002204">
    <property type="entry name" value="3-OH-isobutyrate_DH-rel_CS"/>
</dbReference>
<dbReference type="OrthoDB" id="3185659at2"/>
<sequence>MTTTPTIAFIGLGHMGGYMAANLVAAGYTVHGFDLVPAALDAARDRGIQVAASGEDAVAQADIVITMLPAGQHVLGAYGGREGQGGLLAAAQPGTLFVDCSTIEVEHARQAADLAVQAGMRAVDAPVSGGMVGAEQGTLTFMVGGAEADVDQVRPLLEVMGKKVVHCGTNSTGQAAKICNNMLLGITMVGASEAFVLGERLGLDAQVLYDVISTSSGYCWAVNVNCPVPGPVPGSPANRDYEPGFATALMSKDMGLAVAALDTAGVNGELGKHAADIYTHLVEEGRGAKDFSDVINAIREADGSPVSGI</sequence>
<dbReference type="FunFam" id="1.10.1040.10:FF:000006">
    <property type="entry name" value="3-hydroxyisobutyrate dehydrogenase"/>
    <property type="match status" value="1"/>
</dbReference>
<dbReference type="InterPro" id="IPR036291">
    <property type="entry name" value="NAD(P)-bd_dom_sf"/>
</dbReference>
<dbReference type="InterPro" id="IPR011548">
    <property type="entry name" value="HIBADH"/>
</dbReference>
<evidence type="ECO:0000259" key="7">
    <source>
        <dbReference type="Pfam" id="PF03446"/>
    </source>
</evidence>
<dbReference type="NCBIfam" id="TIGR01692">
    <property type="entry name" value="HIBADH"/>
    <property type="match status" value="1"/>
</dbReference>
<dbReference type="GO" id="GO:0008442">
    <property type="term" value="F:3-hydroxyisobutyrate dehydrogenase activity"/>
    <property type="evidence" value="ECO:0007669"/>
    <property type="project" value="UniProtKB-EC"/>
</dbReference>
<comment type="pathway">
    <text evidence="6">Amino-acid degradation; L-valine degradation.</text>
</comment>